<comment type="caution">
    <text evidence="1">The sequence shown here is derived from an EMBL/GenBank/DDBJ whole genome shotgun (WGS) entry which is preliminary data.</text>
</comment>
<keyword evidence="2" id="KW-1185">Reference proteome</keyword>
<reference evidence="2" key="1">
    <citation type="journal article" date="2019" name="Int. J. Syst. Evol. Microbiol.">
        <title>The Global Catalogue of Microorganisms (GCM) 10K type strain sequencing project: providing services to taxonomists for standard genome sequencing and annotation.</title>
        <authorList>
            <consortium name="The Broad Institute Genomics Platform"/>
            <consortium name="The Broad Institute Genome Sequencing Center for Infectious Disease"/>
            <person name="Wu L."/>
            <person name="Ma J."/>
        </authorList>
    </citation>
    <scope>NUCLEOTIDE SEQUENCE [LARGE SCALE GENOMIC DNA]</scope>
    <source>
        <strain evidence="2">JCM 17705</strain>
    </source>
</reference>
<dbReference type="EMBL" id="BAABFT010000001">
    <property type="protein sequence ID" value="GAA4307980.1"/>
    <property type="molecule type" value="Genomic_DNA"/>
</dbReference>
<gene>
    <name evidence="1" type="ORF">GCM10023149_01690</name>
</gene>
<evidence type="ECO:0000313" key="2">
    <source>
        <dbReference type="Proteomes" id="UP001500582"/>
    </source>
</evidence>
<evidence type="ECO:0000313" key="1">
    <source>
        <dbReference type="EMBL" id="GAA4307980.1"/>
    </source>
</evidence>
<organism evidence="1 2">
    <name type="scientific">Mucilaginibacter gynuensis</name>
    <dbReference type="NCBI Taxonomy" id="1302236"/>
    <lineage>
        <taxon>Bacteria</taxon>
        <taxon>Pseudomonadati</taxon>
        <taxon>Bacteroidota</taxon>
        <taxon>Sphingobacteriia</taxon>
        <taxon>Sphingobacteriales</taxon>
        <taxon>Sphingobacteriaceae</taxon>
        <taxon>Mucilaginibacter</taxon>
    </lineage>
</organism>
<name>A0ABP8FNS1_9SPHI</name>
<sequence length="125" mass="12914">MLGAKVMPVAKKKMITARLVNDALLPTDLVAMISAAGRRTPVANLVSALVSRKTSADCTVLSKNDPMLITASENANHLPGFMIADGKNAIAAAAMENGIANAGIARPISEELNVMAYPGISGAIR</sequence>
<dbReference type="Proteomes" id="UP001500582">
    <property type="component" value="Unassembled WGS sequence"/>
</dbReference>
<accession>A0ABP8FNS1</accession>
<proteinExistence type="predicted"/>
<protein>
    <submittedName>
        <fullName evidence="1">Uncharacterized protein</fullName>
    </submittedName>
</protein>